<proteinExistence type="predicted"/>
<dbReference type="Proteomes" id="UP001200537">
    <property type="component" value="Unassembled WGS sequence"/>
</dbReference>
<reference evidence="1" key="1">
    <citation type="submission" date="2022-01" db="EMBL/GenBank/DDBJ databases">
        <title>Collection of gut derived symbiotic bacterial strains cultured from healthy donors.</title>
        <authorList>
            <person name="Lin H."/>
            <person name="Kohout C."/>
            <person name="Waligurski E."/>
            <person name="Pamer E.G."/>
        </authorList>
    </citation>
    <scope>NUCLEOTIDE SEQUENCE</scope>
    <source>
        <strain evidence="1">DFI.7.46</strain>
    </source>
</reference>
<evidence type="ECO:0000313" key="1">
    <source>
        <dbReference type="EMBL" id="MCG4617999.1"/>
    </source>
</evidence>
<accession>A0AAJ1BBT8</accession>
<evidence type="ECO:0000313" key="2">
    <source>
        <dbReference type="Proteomes" id="UP001200537"/>
    </source>
</evidence>
<protein>
    <submittedName>
        <fullName evidence="1">Uncharacterized protein</fullName>
    </submittedName>
</protein>
<organism evidence="1 2">
    <name type="scientific">Varibaculum cambriense</name>
    <dbReference type="NCBI Taxonomy" id="184870"/>
    <lineage>
        <taxon>Bacteria</taxon>
        <taxon>Bacillati</taxon>
        <taxon>Actinomycetota</taxon>
        <taxon>Actinomycetes</taxon>
        <taxon>Actinomycetales</taxon>
        <taxon>Actinomycetaceae</taxon>
        <taxon>Varibaculum</taxon>
    </lineage>
</organism>
<dbReference type="EMBL" id="JAKNHJ010000009">
    <property type="protein sequence ID" value="MCG4617999.1"/>
    <property type="molecule type" value="Genomic_DNA"/>
</dbReference>
<dbReference type="AlphaFoldDB" id="A0AAJ1BBT8"/>
<gene>
    <name evidence="1" type="ORF">L0M99_05770</name>
</gene>
<sequence>MITDTKLTDEEYAAKFTQTAPEETMKSAKGIWDADAFRDIQVARDRKERAEMELTQAVAKARQAGMTWQAIGGLLGMSRQGAQSYYRSRIA</sequence>
<dbReference type="RefSeq" id="WP_024059234.1">
    <property type="nucleotide sequence ID" value="NZ_CBCTPO010000001.1"/>
</dbReference>
<comment type="caution">
    <text evidence="1">The sequence shown here is derived from an EMBL/GenBank/DDBJ whole genome shotgun (WGS) entry which is preliminary data.</text>
</comment>
<name>A0AAJ1BBT8_9ACTO</name>